<dbReference type="HOGENOM" id="CLU_2698587_0_0_7"/>
<evidence type="ECO:0000313" key="1">
    <source>
        <dbReference type="EMBL" id="AEB09516.1"/>
    </source>
</evidence>
<reference evidence="2" key="2">
    <citation type="submission" date="2011-03" db="EMBL/GenBank/DDBJ databases">
        <title>The complete genome of Desulfobacca acetoxidans DSM 11109.</title>
        <authorList>
            <consortium name="US DOE Joint Genome Institute (JGI-PGF)"/>
            <person name="Lucas S."/>
            <person name="Copeland A."/>
            <person name="Lapidus A."/>
            <person name="Bruce D."/>
            <person name="Goodwin L."/>
            <person name="Pitluck S."/>
            <person name="Peters L."/>
            <person name="Kyrpides N."/>
            <person name="Mavromatis K."/>
            <person name="Ivanova N."/>
            <person name="Ovchinnikova G."/>
            <person name="Teshima H."/>
            <person name="Detter J.C."/>
            <person name="Han C."/>
            <person name="Land M."/>
            <person name="Hauser L."/>
            <person name="Markowitz V."/>
            <person name="Cheng J.-F."/>
            <person name="Hugenholtz P."/>
            <person name="Woyke T."/>
            <person name="Wu D."/>
            <person name="Spring S."/>
            <person name="Schueler E."/>
            <person name="Brambilla E."/>
            <person name="Klenk H.-P."/>
            <person name="Eisen J.A."/>
        </authorList>
    </citation>
    <scope>NUCLEOTIDE SEQUENCE [LARGE SCALE GENOMIC DNA]</scope>
    <source>
        <strain evidence="2">ATCC 700848 / DSM 11109 / ASRB2</strain>
    </source>
</reference>
<dbReference type="KEGG" id="dao:Desac_1669"/>
<gene>
    <name evidence="1" type="ordered locus">Desac_1669</name>
</gene>
<dbReference type="EMBL" id="CP002629">
    <property type="protein sequence ID" value="AEB09516.1"/>
    <property type="molecule type" value="Genomic_DNA"/>
</dbReference>
<proteinExistence type="predicted"/>
<sequence>MEPILDDLLFKVKTIIHGPDADLLKVIVDMLYERHDDDLPLTPEELTDLKEREVAVRQGEYLTVEELDQELGG</sequence>
<dbReference type="RefSeq" id="WP_013706626.1">
    <property type="nucleotide sequence ID" value="NC_015388.1"/>
</dbReference>
<dbReference type="AlphaFoldDB" id="F2NJK4"/>
<reference evidence="1 2" key="1">
    <citation type="journal article" date="2011" name="Stand. Genomic Sci.">
        <title>Complete genome sequence of the acetate-degrading sulfate reducer Desulfobacca acetoxidans type strain (ASRB2).</title>
        <authorList>
            <person name="Goker M."/>
            <person name="Teshima H."/>
            <person name="Lapidus A."/>
            <person name="Nolan M."/>
            <person name="Lucas S."/>
            <person name="Hammon N."/>
            <person name="Deshpande S."/>
            <person name="Cheng J.F."/>
            <person name="Tapia R."/>
            <person name="Han C."/>
            <person name="Goodwin L."/>
            <person name="Pitluck S."/>
            <person name="Huntemann M."/>
            <person name="Liolios K."/>
            <person name="Ivanova N."/>
            <person name="Pagani I."/>
            <person name="Mavromatis K."/>
            <person name="Ovchinikova G."/>
            <person name="Pati A."/>
            <person name="Chen A."/>
            <person name="Palaniappan K."/>
            <person name="Land M."/>
            <person name="Hauser L."/>
            <person name="Brambilla E.M."/>
            <person name="Rohde M."/>
            <person name="Spring S."/>
            <person name="Detter J.C."/>
            <person name="Woyke T."/>
            <person name="Bristow J."/>
            <person name="Eisen J.A."/>
            <person name="Markowitz V."/>
            <person name="Hugenholtz P."/>
            <person name="Kyrpides N.C."/>
            <person name="Klenk H.P."/>
        </authorList>
    </citation>
    <scope>NUCLEOTIDE SEQUENCE [LARGE SCALE GENOMIC DNA]</scope>
    <source>
        <strain evidence="2">ATCC 700848 / DSM 11109 / ASRB2</strain>
    </source>
</reference>
<accession>F2NJK4</accession>
<keyword evidence="2" id="KW-1185">Reference proteome</keyword>
<organism evidence="1 2">
    <name type="scientific">Desulfobacca acetoxidans (strain ATCC 700848 / DSM 11109 / ASRB2)</name>
    <dbReference type="NCBI Taxonomy" id="880072"/>
    <lineage>
        <taxon>Bacteria</taxon>
        <taxon>Pseudomonadati</taxon>
        <taxon>Thermodesulfobacteriota</taxon>
        <taxon>Desulfobaccia</taxon>
        <taxon>Desulfobaccales</taxon>
        <taxon>Desulfobaccaceae</taxon>
        <taxon>Desulfobacca</taxon>
    </lineage>
</organism>
<dbReference type="Proteomes" id="UP000000483">
    <property type="component" value="Chromosome"/>
</dbReference>
<protein>
    <submittedName>
        <fullName evidence="1">Uncharacterized protein</fullName>
    </submittedName>
</protein>
<name>F2NJK4_DESAR</name>
<dbReference type="STRING" id="880072.Desac_1669"/>
<evidence type="ECO:0000313" key="2">
    <source>
        <dbReference type="Proteomes" id="UP000000483"/>
    </source>
</evidence>